<comment type="caution">
    <text evidence="9">The sequence shown here is derived from an EMBL/GenBank/DDBJ whole genome shotgun (WGS) entry which is preliminary data.</text>
</comment>
<evidence type="ECO:0000256" key="2">
    <source>
        <dbReference type="ARBA" id="ARBA00022547"/>
    </source>
</evidence>
<evidence type="ECO:0000256" key="8">
    <source>
        <dbReference type="RuleBase" id="RU368017"/>
    </source>
</evidence>
<accession>A0A8H7PHP1</accession>
<keyword evidence="7 8" id="KW-0472">Membrane</keyword>
<evidence type="ECO:0000256" key="5">
    <source>
        <dbReference type="ARBA" id="ARBA00023065"/>
    </source>
</evidence>
<dbReference type="SUPFAM" id="SSF161060">
    <property type="entry name" value="ATP synthase B chain-like"/>
    <property type="match status" value="1"/>
</dbReference>
<organism evidence="9 10">
    <name type="scientific">Mortierella isabellina</name>
    <name type="common">Filamentous fungus</name>
    <name type="synonym">Umbelopsis isabellina</name>
    <dbReference type="NCBI Taxonomy" id="91625"/>
    <lineage>
        <taxon>Eukaryota</taxon>
        <taxon>Fungi</taxon>
        <taxon>Fungi incertae sedis</taxon>
        <taxon>Mucoromycota</taxon>
        <taxon>Mucoromycotina</taxon>
        <taxon>Umbelopsidomycetes</taxon>
        <taxon>Umbelopsidales</taxon>
        <taxon>Umbelopsidaceae</taxon>
        <taxon>Umbelopsis</taxon>
    </lineage>
</organism>
<proteinExistence type="inferred from homology"/>
<dbReference type="PANTHER" id="PTHR12733">
    <property type="entry name" value="MITOCHONDRIAL ATP SYNTHASE B CHAIN"/>
    <property type="match status" value="1"/>
</dbReference>
<dbReference type="InterPro" id="IPR013837">
    <property type="entry name" value="ATP_synth_F0_suB"/>
</dbReference>
<evidence type="ECO:0000313" key="9">
    <source>
        <dbReference type="EMBL" id="KAG2174153.1"/>
    </source>
</evidence>
<comment type="function">
    <text evidence="8">Subunit b, of the mitochondrial membrane ATP synthase complex (F(1)F(0) ATP synthase or Complex V) that produces ATP from ADP in the presence of a proton gradient across the membrane which is generated by electron transport complexes of the respiratory chain. ATP synthase complex consist of a soluble F(1) head domain - the catalytic core - and a membrane F(1) domain - the membrane proton channel. These two domains are linked by a central stalk rotating inside the F(1) region and a stationary peripheral stalk. During catalysis, ATP synthesis in the catalytic domain of F(1) is coupled via a rotary mechanism of the central stalk subunits to proton translocation. In vivo, can only synthesize ATP although its ATP hydrolase activity can be activated artificially in vitro. Part of the complex F(0) domain. Part of the complex F(0) domain and the peripheric stalk, which acts as a stator to hold the catalytic alpha(3)beta(3) subcomplex and subunit a/ATP6 static relative to the rotary elements.</text>
</comment>
<dbReference type="AlphaFoldDB" id="A0A8H7PHP1"/>
<dbReference type="EMBL" id="JAEPQZ010000013">
    <property type="protein sequence ID" value="KAG2174153.1"/>
    <property type="molecule type" value="Genomic_DNA"/>
</dbReference>
<keyword evidence="10" id="KW-1185">Reference proteome</keyword>
<dbReference type="PANTHER" id="PTHR12733:SF3">
    <property type="entry name" value="ATP SYNTHASE F(0) COMPLEX SUBUNIT B1, MITOCHONDRIAL"/>
    <property type="match status" value="1"/>
</dbReference>
<dbReference type="Gene3D" id="1.20.5.2210">
    <property type="match status" value="1"/>
</dbReference>
<keyword evidence="1 8" id="KW-0813">Transport</keyword>
<comment type="similarity">
    <text evidence="8">Belongs to the eukaryotic ATPase B chain family.</text>
</comment>
<evidence type="ECO:0000256" key="7">
    <source>
        <dbReference type="ARBA" id="ARBA00023136"/>
    </source>
</evidence>
<name>A0A8H7PHP1_MORIS</name>
<keyword evidence="4 8" id="KW-0999">Mitochondrion inner membrane</keyword>
<comment type="subcellular location">
    <subcellularLocation>
        <location evidence="8">Mitochondrion</location>
    </subcellularLocation>
    <subcellularLocation>
        <location evidence="8">Mitochondrion inner membrane</location>
    </subcellularLocation>
</comment>
<evidence type="ECO:0000313" key="10">
    <source>
        <dbReference type="Proteomes" id="UP000654370"/>
    </source>
</evidence>
<evidence type="ECO:0000256" key="4">
    <source>
        <dbReference type="ARBA" id="ARBA00022792"/>
    </source>
</evidence>
<dbReference type="GO" id="GO:0046933">
    <property type="term" value="F:proton-transporting ATP synthase activity, rotational mechanism"/>
    <property type="evidence" value="ECO:0007669"/>
    <property type="project" value="TreeGrafter"/>
</dbReference>
<reference evidence="9" key="1">
    <citation type="submission" date="2020-12" db="EMBL/GenBank/DDBJ databases">
        <title>Metabolic potential, ecology and presence of endohyphal bacteria is reflected in genomic diversity of Mucoromycotina.</title>
        <authorList>
            <person name="Muszewska A."/>
            <person name="Okrasinska A."/>
            <person name="Steczkiewicz K."/>
            <person name="Drgas O."/>
            <person name="Orlowska M."/>
            <person name="Perlinska-Lenart U."/>
            <person name="Aleksandrzak-Piekarczyk T."/>
            <person name="Szatraj K."/>
            <person name="Zielenkiewicz U."/>
            <person name="Pilsyk S."/>
            <person name="Malc E."/>
            <person name="Mieczkowski P."/>
            <person name="Kruszewska J.S."/>
            <person name="Biernat P."/>
            <person name="Pawlowska J."/>
        </authorList>
    </citation>
    <scope>NUCLEOTIDE SEQUENCE</scope>
    <source>
        <strain evidence="9">WA0000067209</strain>
    </source>
</reference>
<keyword evidence="5 8" id="KW-0406">Ion transport</keyword>
<dbReference type="OrthoDB" id="67388at2759"/>
<evidence type="ECO:0000256" key="3">
    <source>
        <dbReference type="ARBA" id="ARBA00022781"/>
    </source>
</evidence>
<dbReference type="GO" id="GO:0045259">
    <property type="term" value="C:proton-transporting ATP synthase complex"/>
    <property type="evidence" value="ECO:0007669"/>
    <property type="project" value="UniProtKB-KW"/>
</dbReference>
<dbReference type="Proteomes" id="UP000654370">
    <property type="component" value="Unassembled WGS sequence"/>
</dbReference>
<dbReference type="GO" id="GO:0005743">
    <property type="term" value="C:mitochondrial inner membrane"/>
    <property type="evidence" value="ECO:0007669"/>
    <property type="project" value="UniProtKB-SubCell"/>
</dbReference>
<keyword evidence="3 8" id="KW-0375">Hydrogen ion transport</keyword>
<evidence type="ECO:0000256" key="6">
    <source>
        <dbReference type="ARBA" id="ARBA00023128"/>
    </source>
</evidence>
<dbReference type="InterPro" id="IPR008688">
    <property type="entry name" value="ATP_synth_Bsub_B/MI25"/>
</dbReference>
<sequence>MALRLLTKGAAVTAARPMLTASRQTVGAHFVRNYSSNEVEPKKKAASIVDSLPGNSLVSKTGYVTLGAGLATFLISKEIYVFNEETLVLVAFGGLAGALFKYLKEPYNSMADEHINRIKNVLYKARNDHKSAVTERIEQAGQMKDIVDVTKNLFALSRETAKLEAEAFELKQKVAVASEVKATLDSWVRYEATVRDREQKQLAAYLIEKIQKDLEDPKIQQQILDQAVVDVQKLTAKSA</sequence>
<dbReference type="Pfam" id="PF05405">
    <property type="entry name" value="Mt_ATP-synt_B"/>
    <property type="match status" value="1"/>
</dbReference>
<keyword evidence="6 8" id="KW-0496">Mitochondrion</keyword>
<comment type="subunit">
    <text evidence="8">F-type ATPases have 2 components, CF(1) - the catalytic core - and CF(0) - the membrane proton channel. In yeast, the dimeric form of ATP synthase consists of 17 polypeptides: alpha, beta, gamma, delta, epsilon, 4 (B), 5 (OSCP), 6 (A), 8, 9 (C), d, E (Tim11), f, g, h, i/j and k.</text>
</comment>
<protein>
    <recommendedName>
        <fullName evidence="8">ATP synthase subunit 4</fullName>
    </recommendedName>
</protein>
<keyword evidence="2 8" id="KW-0138">CF(0)</keyword>
<gene>
    <name evidence="9" type="ORF">INT43_004173</name>
</gene>
<evidence type="ECO:0000256" key="1">
    <source>
        <dbReference type="ARBA" id="ARBA00022448"/>
    </source>
</evidence>